<evidence type="ECO:0000259" key="6">
    <source>
        <dbReference type="Pfam" id="PF07731"/>
    </source>
</evidence>
<keyword evidence="4" id="KW-0186">Copper</keyword>
<dbReference type="EMBL" id="NIBG01000020">
    <property type="protein sequence ID" value="PAB58037.1"/>
    <property type="molecule type" value="Genomic_DNA"/>
</dbReference>
<dbReference type="InterPro" id="IPR045087">
    <property type="entry name" value="Cu-oxidase_fam"/>
</dbReference>
<dbReference type="CDD" id="cd13891">
    <property type="entry name" value="CuRO_3_CotA_like"/>
    <property type="match status" value="1"/>
</dbReference>
<proteinExistence type="inferred from homology"/>
<evidence type="ECO:0000256" key="3">
    <source>
        <dbReference type="ARBA" id="ARBA00023002"/>
    </source>
</evidence>
<dbReference type="AlphaFoldDB" id="A0A267MF01"/>
<reference evidence="8 9" key="1">
    <citation type="submission" date="2017-06" db="EMBL/GenBank/DDBJ databases">
        <title>Draft genome sequence of anaerobic fermentative bacterium Anaeromicrobium sediminis DY2726D isolated from West Pacific Ocean sediments.</title>
        <authorList>
            <person name="Zeng X."/>
        </authorList>
    </citation>
    <scope>NUCLEOTIDE SEQUENCE [LARGE SCALE GENOMIC DNA]</scope>
    <source>
        <strain evidence="8 9">DY2726D</strain>
    </source>
</reference>
<dbReference type="PANTHER" id="PTHR48267:SF1">
    <property type="entry name" value="BILIRUBIN OXIDASE"/>
    <property type="match status" value="1"/>
</dbReference>
<sequence length="739" mass="82826">MTKPLDPNIIPKYVNQLFIPPVFKPTIVKDPITGEDISHNYTISMTQFMQQLLPPMFPMTTVWGFEGTVEDPCIGEISCFRSTPGATFEAVRDIPVNVQWVNNITEPNLFAVDPTLHWANPNNMPRPIPPFLPFPPGYALAQSPVPLVVHLHGAEVRSDSDGHPEAWFTAGEEKKGEAFSKSRFTYQNTQEPTTLWYHDHALGTTRLGVYGGFAGAYLLRDPNNKISPLLPSGPYEMPIVIQDRSFNEDGSLLFPSNGVVPDVHPYWRPAFIGNTIMVNGKVWPNLNVERRQYRFRVINGSNTRTYNLKLSNNQSFIQIGSDGGFLPFPVTLTELLLAPAERADILIDFSMLEPGTNIIMTNNARAPFPNGPIPDPDTVGQIMQFTVLDTPVVPPNKLPAELNKIPVLTPDVPKEVLTLNVIFRQPTMPLELLLDGQVWGAPVSELPIVGSTVEWEIVNLTGGAHPIHIHLIQFQVLNRQNFDSTKYREEWIKLNGEPPLQHPTISLPVEPFLEGNPIDPPPNERGWKDTVLMMPGQVTRLKLRWAPQDANPKKVKPGVNLFPFDPTFGPGYVWHCHIIDHEDNEMMRPLKVVDCPIPVANPQSCCQVMVEGDTQLVPPALRDEPIVHENAVYAEIEKVCPEKVVISGFIRRTITYTALLDNGIEQEKEIVDDIPFQCAIDREDANEGDKFRITGATILCEVFARTQNFGTDPNTDKPLAYKFVEKDIVKVCIRKGCIR</sequence>
<feature type="domain" description="Plastocyanin-like" evidence="5">
    <location>
        <begin position="275"/>
        <end position="366"/>
    </location>
</feature>
<keyword evidence="9" id="KW-1185">Reference proteome</keyword>
<dbReference type="Gene3D" id="2.60.40.420">
    <property type="entry name" value="Cupredoxins - blue copper proteins"/>
    <property type="match status" value="3"/>
</dbReference>
<feature type="domain" description="Plastocyanin-like" evidence="7">
    <location>
        <begin position="146"/>
        <end position="213"/>
    </location>
</feature>
<gene>
    <name evidence="8" type="ORF">CCE28_17020</name>
</gene>
<dbReference type="SUPFAM" id="SSF49503">
    <property type="entry name" value="Cupredoxins"/>
    <property type="match status" value="3"/>
</dbReference>
<name>A0A267MF01_9FIRM</name>
<evidence type="ECO:0000256" key="4">
    <source>
        <dbReference type="ARBA" id="ARBA00023008"/>
    </source>
</evidence>
<keyword evidence="2" id="KW-0479">Metal-binding</keyword>
<keyword evidence="3" id="KW-0560">Oxidoreductase</keyword>
<evidence type="ECO:0000256" key="2">
    <source>
        <dbReference type="ARBA" id="ARBA00022723"/>
    </source>
</evidence>
<dbReference type="Pfam" id="PF07731">
    <property type="entry name" value="Cu-oxidase_2"/>
    <property type="match status" value="1"/>
</dbReference>
<evidence type="ECO:0000256" key="1">
    <source>
        <dbReference type="ARBA" id="ARBA00010609"/>
    </source>
</evidence>
<dbReference type="GO" id="GO:0016491">
    <property type="term" value="F:oxidoreductase activity"/>
    <property type="evidence" value="ECO:0007669"/>
    <property type="project" value="UniProtKB-KW"/>
</dbReference>
<feature type="domain" description="Plastocyanin-like" evidence="6">
    <location>
        <begin position="445"/>
        <end position="592"/>
    </location>
</feature>
<dbReference type="Proteomes" id="UP000216024">
    <property type="component" value="Unassembled WGS sequence"/>
</dbReference>
<dbReference type="CDD" id="cd13868">
    <property type="entry name" value="CuRO_2_CotA_like"/>
    <property type="match status" value="1"/>
</dbReference>
<evidence type="ECO:0000259" key="5">
    <source>
        <dbReference type="Pfam" id="PF00394"/>
    </source>
</evidence>
<dbReference type="PANTHER" id="PTHR48267">
    <property type="entry name" value="CUPREDOXIN SUPERFAMILY PROTEIN"/>
    <property type="match status" value="1"/>
</dbReference>
<protein>
    <submittedName>
        <fullName evidence="8">Copper oxidase</fullName>
    </submittedName>
</protein>
<evidence type="ECO:0000313" key="8">
    <source>
        <dbReference type="EMBL" id="PAB58037.1"/>
    </source>
</evidence>
<dbReference type="CDD" id="cd13844">
    <property type="entry name" value="CuRO_1_BOD_CotA_like"/>
    <property type="match status" value="1"/>
</dbReference>
<dbReference type="InterPro" id="IPR011707">
    <property type="entry name" value="Cu-oxidase-like_N"/>
</dbReference>
<dbReference type="FunFam" id="2.60.40.420:FF:000081">
    <property type="entry name" value="Spore coat protein A"/>
    <property type="match status" value="1"/>
</dbReference>
<comment type="similarity">
    <text evidence="1">Belongs to the multicopper oxidase family.</text>
</comment>
<dbReference type="InterPro" id="IPR011706">
    <property type="entry name" value="Cu-oxidase_C"/>
</dbReference>
<dbReference type="InterPro" id="IPR008972">
    <property type="entry name" value="Cupredoxin"/>
</dbReference>
<organism evidence="8 9">
    <name type="scientific">Anaeromicrobium sediminis</name>
    <dbReference type="NCBI Taxonomy" id="1478221"/>
    <lineage>
        <taxon>Bacteria</taxon>
        <taxon>Bacillati</taxon>
        <taxon>Bacillota</taxon>
        <taxon>Clostridia</taxon>
        <taxon>Peptostreptococcales</taxon>
        <taxon>Thermotaleaceae</taxon>
        <taxon>Anaeromicrobium</taxon>
    </lineage>
</organism>
<dbReference type="Pfam" id="PF00394">
    <property type="entry name" value="Cu-oxidase"/>
    <property type="match status" value="1"/>
</dbReference>
<dbReference type="Pfam" id="PF07732">
    <property type="entry name" value="Cu-oxidase_3"/>
    <property type="match status" value="1"/>
</dbReference>
<accession>A0A267MF01</accession>
<dbReference type="OrthoDB" id="9757546at2"/>
<dbReference type="GO" id="GO:0005507">
    <property type="term" value="F:copper ion binding"/>
    <property type="evidence" value="ECO:0007669"/>
    <property type="project" value="InterPro"/>
</dbReference>
<dbReference type="InterPro" id="IPR001117">
    <property type="entry name" value="Cu-oxidase_2nd"/>
</dbReference>
<comment type="caution">
    <text evidence="8">The sequence shown here is derived from an EMBL/GenBank/DDBJ whole genome shotgun (WGS) entry which is preliminary data.</text>
</comment>
<evidence type="ECO:0000313" key="9">
    <source>
        <dbReference type="Proteomes" id="UP000216024"/>
    </source>
</evidence>
<evidence type="ECO:0000259" key="7">
    <source>
        <dbReference type="Pfam" id="PF07732"/>
    </source>
</evidence>